<dbReference type="Proteomes" id="UP001550739">
    <property type="component" value="Unassembled WGS sequence"/>
</dbReference>
<organism evidence="1 2">
    <name type="scientific">Streptomyces sp. 900129855</name>
    <dbReference type="NCBI Taxonomy" id="3155129"/>
    <lineage>
        <taxon>Bacteria</taxon>
        <taxon>Bacillati</taxon>
        <taxon>Actinomycetota</taxon>
        <taxon>Actinomycetes</taxon>
        <taxon>Kitasatosporales</taxon>
        <taxon>Streptomycetaceae</taxon>
        <taxon>Streptomyces</taxon>
    </lineage>
</organism>
<evidence type="ECO:0000313" key="2">
    <source>
        <dbReference type="Proteomes" id="UP001550739"/>
    </source>
</evidence>
<dbReference type="RefSeq" id="WP_334574776.1">
    <property type="nucleotide sequence ID" value="NZ_JBEZVE010000008.1"/>
</dbReference>
<comment type="caution">
    <text evidence="1">The sequence shown here is derived from an EMBL/GenBank/DDBJ whole genome shotgun (WGS) entry which is preliminary data.</text>
</comment>
<dbReference type="EMBL" id="JBEZVE010000008">
    <property type="protein sequence ID" value="MEU3782181.1"/>
    <property type="molecule type" value="Genomic_DNA"/>
</dbReference>
<evidence type="ECO:0000313" key="1">
    <source>
        <dbReference type="EMBL" id="MEU3782181.1"/>
    </source>
</evidence>
<sequence length="61" mass="6443">MIIENGPVSSPYGGPLHIATKQVDEDTPAAMLLTDDRTTAYVRTSDGVEAWPPAKDVVACA</sequence>
<gene>
    <name evidence="1" type="ORF">AB0E89_16695</name>
</gene>
<protein>
    <submittedName>
        <fullName evidence="1">Uncharacterized protein</fullName>
    </submittedName>
</protein>
<accession>A0ABV2ZHZ4</accession>
<reference evidence="1 2" key="1">
    <citation type="submission" date="2024-06" db="EMBL/GenBank/DDBJ databases">
        <title>The Natural Products Discovery Center: Release of the First 8490 Sequenced Strains for Exploring Actinobacteria Biosynthetic Diversity.</title>
        <authorList>
            <person name="Kalkreuter E."/>
            <person name="Kautsar S.A."/>
            <person name="Yang D."/>
            <person name="Bader C.D."/>
            <person name="Teijaro C.N."/>
            <person name="Fluegel L."/>
            <person name="Davis C.M."/>
            <person name="Simpson J.R."/>
            <person name="Lauterbach L."/>
            <person name="Steele A.D."/>
            <person name="Gui C."/>
            <person name="Meng S."/>
            <person name="Li G."/>
            <person name="Viehrig K."/>
            <person name="Ye F."/>
            <person name="Su P."/>
            <person name="Kiefer A.F."/>
            <person name="Nichols A."/>
            <person name="Cepeda A.J."/>
            <person name="Yan W."/>
            <person name="Fan B."/>
            <person name="Jiang Y."/>
            <person name="Adhikari A."/>
            <person name="Zheng C.-J."/>
            <person name="Schuster L."/>
            <person name="Cowan T.M."/>
            <person name="Smanski M.J."/>
            <person name="Chevrette M.G."/>
            <person name="De Carvalho L.P.S."/>
            <person name="Shen B."/>
        </authorList>
    </citation>
    <scope>NUCLEOTIDE SEQUENCE [LARGE SCALE GENOMIC DNA]</scope>
    <source>
        <strain evidence="1 2">NPDC033843</strain>
    </source>
</reference>
<keyword evidence="2" id="KW-1185">Reference proteome</keyword>
<name>A0ABV2ZHZ4_9ACTN</name>
<proteinExistence type="predicted"/>